<organism evidence="5 6">
    <name type="scientific">Oedothorax gibbosus</name>
    <dbReference type="NCBI Taxonomy" id="931172"/>
    <lineage>
        <taxon>Eukaryota</taxon>
        <taxon>Metazoa</taxon>
        <taxon>Ecdysozoa</taxon>
        <taxon>Arthropoda</taxon>
        <taxon>Chelicerata</taxon>
        <taxon>Arachnida</taxon>
        <taxon>Araneae</taxon>
        <taxon>Araneomorphae</taxon>
        <taxon>Entelegynae</taxon>
        <taxon>Araneoidea</taxon>
        <taxon>Linyphiidae</taxon>
        <taxon>Erigoninae</taxon>
        <taxon>Oedothorax</taxon>
    </lineage>
</organism>
<reference evidence="5 6" key="1">
    <citation type="journal article" date="2022" name="Nat. Ecol. Evol.">
        <title>A masculinizing supergene underlies an exaggerated male reproductive morph in a spider.</title>
        <authorList>
            <person name="Hendrickx F."/>
            <person name="De Corte Z."/>
            <person name="Sonet G."/>
            <person name="Van Belleghem S.M."/>
            <person name="Kostlbacher S."/>
            <person name="Vangestel C."/>
        </authorList>
    </citation>
    <scope>NUCLEOTIDE SEQUENCE [LARGE SCALE GENOMIC DNA]</scope>
    <source>
        <strain evidence="5">W744_W776</strain>
    </source>
</reference>
<dbReference type="Proteomes" id="UP000827092">
    <property type="component" value="Unassembled WGS sequence"/>
</dbReference>
<proteinExistence type="predicted"/>
<evidence type="ECO:0000256" key="2">
    <source>
        <dbReference type="ARBA" id="ARBA00023136"/>
    </source>
</evidence>
<dbReference type="PANTHER" id="PTHR12652:SF50">
    <property type="entry name" value="PEROXIN 11"/>
    <property type="match status" value="1"/>
</dbReference>
<dbReference type="InterPro" id="IPR008733">
    <property type="entry name" value="PEX11"/>
</dbReference>
<evidence type="ECO:0000313" key="5">
    <source>
        <dbReference type="EMBL" id="KAG8187484.1"/>
    </source>
</evidence>
<dbReference type="GO" id="GO:0005778">
    <property type="term" value="C:peroxisomal membrane"/>
    <property type="evidence" value="ECO:0007669"/>
    <property type="project" value="UniProtKB-SubCell"/>
</dbReference>
<dbReference type="PANTHER" id="PTHR12652">
    <property type="entry name" value="PEROXISOMAL BIOGENESIS FACTOR 11"/>
    <property type="match status" value="1"/>
</dbReference>
<evidence type="ECO:0000256" key="3">
    <source>
        <dbReference type="ARBA" id="ARBA00023140"/>
    </source>
</evidence>
<sequence>MDKLVKLNNQSSGRDKLFRLVQYSSKFLWATLETRGKDKDVIDKLKELETILSTGRKLYRFGRGFDTMYAALSSLHLADLTLRYTVTFSKINMALYLFADHIIWLGRVGLIKVDKQKWTTLSYKLWLYYLVMNLTRDVYEISRIMNKLSIGGLNHELHGRKPQPSNTIFGRLNLLRRALLLHKDVVVDTVKNGCDVCLPLSQLGYLPISPRTVGLLGAVSSIAGILPLLDSSFKLAP</sequence>
<keyword evidence="1" id="KW-0962">Peroxisome biogenesis</keyword>
<keyword evidence="2" id="KW-0472">Membrane</keyword>
<keyword evidence="3" id="KW-0576">Peroxisome</keyword>
<evidence type="ECO:0008006" key="7">
    <source>
        <dbReference type="Google" id="ProtNLM"/>
    </source>
</evidence>
<dbReference type="GO" id="GO:0016559">
    <property type="term" value="P:peroxisome fission"/>
    <property type="evidence" value="ECO:0007669"/>
    <property type="project" value="InterPro"/>
</dbReference>
<dbReference type="AlphaFoldDB" id="A0AAV6UTF1"/>
<keyword evidence="6" id="KW-1185">Reference proteome</keyword>
<evidence type="ECO:0000256" key="4">
    <source>
        <dbReference type="ARBA" id="ARBA00046271"/>
    </source>
</evidence>
<name>A0AAV6UTF1_9ARAC</name>
<protein>
    <recommendedName>
        <fullName evidence="7">Peroxisomal membrane protein 11B</fullName>
    </recommendedName>
</protein>
<gene>
    <name evidence="5" type="ORF">JTE90_009550</name>
</gene>
<dbReference type="Pfam" id="PF05648">
    <property type="entry name" value="PEX11"/>
    <property type="match status" value="1"/>
</dbReference>
<comment type="caution">
    <text evidence="5">The sequence shown here is derived from an EMBL/GenBank/DDBJ whole genome shotgun (WGS) entry which is preliminary data.</text>
</comment>
<evidence type="ECO:0000313" key="6">
    <source>
        <dbReference type="Proteomes" id="UP000827092"/>
    </source>
</evidence>
<evidence type="ECO:0000256" key="1">
    <source>
        <dbReference type="ARBA" id="ARBA00022593"/>
    </source>
</evidence>
<comment type="subcellular location">
    <subcellularLocation>
        <location evidence="4">Peroxisome membrane</location>
    </subcellularLocation>
</comment>
<dbReference type="EMBL" id="JAFNEN010000272">
    <property type="protein sequence ID" value="KAG8187484.1"/>
    <property type="molecule type" value="Genomic_DNA"/>
</dbReference>
<accession>A0AAV6UTF1</accession>